<name>A0A1A8ZLQ9_9ACTN</name>
<accession>A0A1A8ZLQ9</accession>
<feature type="signal peptide" evidence="2">
    <location>
        <begin position="1"/>
        <end position="23"/>
    </location>
</feature>
<dbReference type="PATRIC" id="fig|299146.4.peg.2233"/>
<sequence length="93" mass="9362">MAALLFAVAGALVGVLVTATAVAAWVAGLTTDTAPSTITGVGAGLSLSLFGLRSSERAPPGEVTRAPVATLRRTDRRAVPPPPARIRSSGGRR</sequence>
<evidence type="ECO:0000313" key="4">
    <source>
        <dbReference type="Proteomes" id="UP000198765"/>
    </source>
</evidence>
<organism evidence="3 4">
    <name type="scientific">Micromonospora narathiwatensis</name>
    <dbReference type="NCBI Taxonomy" id="299146"/>
    <lineage>
        <taxon>Bacteria</taxon>
        <taxon>Bacillati</taxon>
        <taxon>Actinomycetota</taxon>
        <taxon>Actinomycetes</taxon>
        <taxon>Micromonosporales</taxon>
        <taxon>Micromonosporaceae</taxon>
        <taxon>Micromonospora</taxon>
    </lineage>
</organism>
<dbReference type="RefSeq" id="WP_091194074.1">
    <property type="nucleotide sequence ID" value="NZ_LT594324.1"/>
</dbReference>
<keyword evidence="4" id="KW-1185">Reference proteome</keyword>
<evidence type="ECO:0000256" key="2">
    <source>
        <dbReference type="SAM" id="SignalP"/>
    </source>
</evidence>
<reference evidence="3 4" key="1">
    <citation type="submission" date="2016-06" db="EMBL/GenBank/DDBJ databases">
        <authorList>
            <person name="Kjaerup R.B."/>
            <person name="Dalgaard T.S."/>
            <person name="Juul-Madsen H.R."/>
        </authorList>
    </citation>
    <scope>NUCLEOTIDE SEQUENCE [LARGE SCALE GENOMIC DNA]</scope>
    <source>
        <strain evidence="3 4">DSM 45248</strain>
    </source>
</reference>
<gene>
    <name evidence="3" type="ORF">GA0070621_2162</name>
</gene>
<proteinExistence type="predicted"/>
<dbReference type="EMBL" id="LT594324">
    <property type="protein sequence ID" value="SBT44792.1"/>
    <property type="molecule type" value="Genomic_DNA"/>
</dbReference>
<dbReference type="Proteomes" id="UP000198765">
    <property type="component" value="Chromosome I"/>
</dbReference>
<feature type="region of interest" description="Disordered" evidence="1">
    <location>
        <begin position="57"/>
        <end position="93"/>
    </location>
</feature>
<feature type="chain" id="PRO_5008382769" evidence="2">
    <location>
        <begin position="24"/>
        <end position="93"/>
    </location>
</feature>
<evidence type="ECO:0000256" key="1">
    <source>
        <dbReference type="SAM" id="MobiDB-lite"/>
    </source>
</evidence>
<evidence type="ECO:0000313" key="3">
    <source>
        <dbReference type="EMBL" id="SBT44792.1"/>
    </source>
</evidence>
<protein>
    <submittedName>
        <fullName evidence="3">Uncharacterized protein</fullName>
    </submittedName>
</protein>
<dbReference type="AlphaFoldDB" id="A0A1A8ZLQ9"/>
<keyword evidence="2" id="KW-0732">Signal</keyword>